<gene>
    <name evidence="2" type="ORF">ODALV1_LOCUS15739</name>
</gene>
<sequence length="164" mass="19272">MSVLQVQAEWTAIVEMIAMVVLLLWYTIRAVFYGVATASQLDVLEWPVALSAFVLKIVFVVFHFLLAWFLYYSAHQRAEAKLRVWFYIRLFIGILVFVLFGLELFHILFTVGINVYSILIISIIASWICFMIYSLLVGRWLINEIEHDYLVARNMYRFYSGRNP</sequence>
<proteinExistence type="predicted"/>
<keyword evidence="1" id="KW-0812">Transmembrane</keyword>
<organism evidence="2 3">
    <name type="scientific">Orchesella dallaii</name>
    <dbReference type="NCBI Taxonomy" id="48710"/>
    <lineage>
        <taxon>Eukaryota</taxon>
        <taxon>Metazoa</taxon>
        <taxon>Ecdysozoa</taxon>
        <taxon>Arthropoda</taxon>
        <taxon>Hexapoda</taxon>
        <taxon>Collembola</taxon>
        <taxon>Entomobryomorpha</taxon>
        <taxon>Entomobryoidea</taxon>
        <taxon>Orchesellidae</taxon>
        <taxon>Orchesellinae</taxon>
        <taxon>Orchesella</taxon>
    </lineage>
</organism>
<protein>
    <recommendedName>
        <fullName evidence="4">Transmembrane protein</fullName>
    </recommendedName>
</protein>
<evidence type="ECO:0000256" key="1">
    <source>
        <dbReference type="SAM" id="Phobius"/>
    </source>
</evidence>
<accession>A0ABP1QZK8</accession>
<evidence type="ECO:0000313" key="2">
    <source>
        <dbReference type="EMBL" id="CAL8112693.1"/>
    </source>
</evidence>
<keyword evidence="1" id="KW-1133">Transmembrane helix</keyword>
<reference evidence="2 3" key="1">
    <citation type="submission" date="2024-08" db="EMBL/GenBank/DDBJ databases">
        <authorList>
            <person name="Cucini C."/>
            <person name="Frati F."/>
        </authorList>
    </citation>
    <scope>NUCLEOTIDE SEQUENCE [LARGE SCALE GENOMIC DNA]</scope>
</reference>
<feature type="transmembrane region" description="Helical" evidence="1">
    <location>
        <begin position="115"/>
        <end position="136"/>
    </location>
</feature>
<feature type="transmembrane region" description="Helical" evidence="1">
    <location>
        <begin position="12"/>
        <end position="36"/>
    </location>
</feature>
<evidence type="ECO:0000313" key="3">
    <source>
        <dbReference type="Proteomes" id="UP001642540"/>
    </source>
</evidence>
<dbReference type="EMBL" id="CAXLJM020000049">
    <property type="protein sequence ID" value="CAL8112693.1"/>
    <property type="molecule type" value="Genomic_DNA"/>
</dbReference>
<feature type="transmembrane region" description="Helical" evidence="1">
    <location>
        <begin position="84"/>
        <end position="109"/>
    </location>
</feature>
<keyword evidence="1" id="KW-0472">Membrane</keyword>
<feature type="transmembrane region" description="Helical" evidence="1">
    <location>
        <begin position="48"/>
        <end position="72"/>
    </location>
</feature>
<dbReference type="Proteomes" id="UP001642540">
    <property type="component" value="Unassembled WGS sequence"/>
</dbReference>
<comment type="caution">
    <text evidence="2">The sequence shown here is derived from an EMBL/GenBank/DDBJ whole genome shotgun (WGS) entry which is preliminary data.</text>
</comment>
<evidence type="ECO:0008006" key="4">
    <source>
        <dbReference type="Google" id="ProtNLM"/>
    </source>
</evidence>
<name>A0ABP1QZK8_9HEXA</name>
<keyword evidence="3" id="KW-1185">Reference proteome</keyword>